<accession>A0A1H6QLS4</accession>
<reference evidence="3" key="1">
    <citation type="submission" date="2016-10" db="EMBL/GenBank/DDBJ databases">
        <authorList>
            <person name="Varghese N."/>
            <person name="Submissions S."/>
        </authorList>
    </citation>
    <scope>NUCLEOTIDE SEQUENCE [LARGE SCALE GENOMIC DNA]</scope>
    <source>
        <strain evidence="3">LMG 26031</strain>
    </source>
</reference>
<name>A0A1H6QLS4_9BURK</name>
<proteinExistence type="predicted"/>
<sequence>MKTSQQHATGDDHQRQSERPEGNDNSNVPNRPFEEKAAPLPHENDQSAGSQEEHEPRDVGKQAHSDLEHGLEDTDLRGGGDYQARTQNDAHANKNSATRGKQDKSATPTRRR</sequence>
<gene>
    <name evidence="2" type="ORF">SAMN05192539_1001448</name>
</gene>
<evidence type="ECO:0000313" key="3">
    <source>
        <dbReference type="Proteomes" id="UP000198866"/>
    </source>
</evidence>
<dbReference type="EMBL" id="FNYE01000001">
    <property type="protein sequence ID" value="SEI44711.1"/>
    <property type="molecule type" value="Genomic_DNA"/>
</dbReference>
<dbReference type="Proteomes" id="UP000198866">
    <property type="component" value="Unassembled WGS sequence"/>
</dbReference>
<dbReference type="OrthoDB" id="8852824at2"/>
<organism evidence="2 3">
    <name type="scientific">Paraburkholderia diazotrophica</name>
    <dbReference type="NCBI Taxonomy" id="667676"/>
    <lineage>
        <taxon>Bacteria</taxon>
        <taxon>Pseudomonadati</taxon>
        <taxon>Pseudomonadota</taxon>
        <taxon>Betaproteobacteria</taxon>
        <taxon>Burkholderiales</taxon>
        <taxon>Burkholderiaceae</taxon>
        <taxon>Paraburkholderia</taxon>
    </lineage>
</organism>
<protein>
    <submittedName>
        <fullName evidence="2">Uncharacterized protein</fullName>
    </submittedName>
</protein>
<dbReference type="AlphaFoldDB" id="A0A1H6QLS4"/>
<feature type="compositionally biased region" description="Basic and acidic residues" evidence="1">
    <location>
        <begin position="9"/>
        <end position="22"/>
    </location>
</feature>
<evidence type="ECO:0000256" key="1">
    <source>
        <dbReference type="SAM" id="MobiDB-lite"/>
    </source>
</evidence>
<feature type="compositionally biased region" description="Basic and acidic residues" evidence="1">
    <location>
        <begin position="32"/>
        <end position="78"/>
    </location>
</feature>
<dbReference type="RefSeq" id="WP_090862203.1">
    <property type="nucleotide sequence ID" value="NZ_FNYE01000001.1"/>
</dbReference>
<feature type="compositionally biased region" description="Polar residues" evidence="1">
    <location>
        <begin position="84"/>
        <end position="112"/>
    </location>
</feature>
<keyword evidence="3" id="KW-1185">Reference proteome</keyword>
<evidence type="ECO:0000313" key="2">
    <source>
        <dbReference type="EMBL" id="SEI44711.1"/>
    </source>
</evidence>
<feature type="region of interest" description="Disordered" evidence="1">
    <location>
        <begin position="1"/>
        <end position="112"/>
    </location>
</feature>